<dbReference type="Gene3D" id="1.10.3210.10">
    <property type="entry name" value="Hypothetical protein af1432"/>
    <property type="match status" value="1"/>
</dbReference>
<dbReference type="InterPro" id="IPR006675">
    <property type="entry name" value="HDIG_dom"/>
</dbReference>
<dbReference type="EMBL" id="LFZW01000001">
    <property type="protein sequence ID" value="KMY51703.1"/>
    <property type="molecule type" value="Genomic_DNA"/>
</dbReference>
<proteinExistence type="predicted"/>
<dbReference type="CDD" id="cd00077">
    <property type="entry name" value="HDc"/>
    <property type="match status" value="1"/>
</dbReference>
<keyword evidence="2" id="KW-0418">Kinase</keyword>
<dbReference type="PATRIC" id="fig|1679170.3.peg.4741"/>
<dbReference type="STRING" id="1679170.AC625_21020"/>
<dbReference type="AlphaFoldDB" id="A0A0K9GYF8"/>
<evidence type="ECO:0000313" key="3">
    <source>
        <dbReference type="Proteomes" id="UP000037146"/>
    </source>
</evidence>
<reference evidence="3" key="1">
    <citation type="submission" date="2015-07" db="EMBL/GenBank/DDBJ databases">
        <title>Genome sequencing project for genomic taxonomy and phylogenomics of Bacillus-like bacteria.</title>
        <authorList>
            <person name="Liu B."/>
            <person name="Wang J."/>
            <person name="Zhu Y."/>
            <person name="Liu G."/>
            <person name="Chen Q."/>
            <person name="Chen Z."/>
            <person name="Lan J."/>
            <person name="Che J."/>
            <person name="Ge C."/>
            <person name="Shi H."/>
            <person name="Pan Z."/>
            <person name="Liu X."/>
        </authorList>
    </citation>
    <scope>NUCLEOTIDE SEQUENCE [LARGE SCALE GENOMIC DNA]</scope>
    <source>
        <strain evidence="3">FJAT-27997</strain>
    </source>
</reference>
<sequence length="362" mass="40945">MRLLKTQALKQGMRLGKSIFNDRGTVLLSEGCEISDKIKQRLLSLDVSFVYVQDERTKDIKAESTISQELRRSTVKTIENIFLDVRFMNTHECSFVIEGATQRFSKLLEDITTEIKSSKRLLTLLADVYIHDDYIFTHSMNVTLYTLAIAKEMKMNSKQMAMLGLGAILHDVGKMLIPPDILKKPGALSKEEYSMIQQHSELGFQLLRKIYSVPLLVAHCAYQHHERLDGSGYPRGLCADNIHYFAKIIAVADVFDAITSNRVYRQAMLPHEALEILYAGSGTQFETKIVEAFRRSVTIYPDGLTVQLNDGRKGVVSSQNVGLSDRPLLLIIEENGVELEQTYTCNLKDHNHLLITSCLVDE</sequence>
<dbReference type="InterPro" id="IPR037522">
    <property type="entry name" value="HD_GYP_dom"/>
</dbReference>
<gene>
    <name evidence="2" type="ORF">AC625_21020</name>
</gene>
<dbReference type="PROSITE" id="PS51832">
    <property type="entry name" value="HD_GYP"/>
    <property type="match status" value="1"/>
</dbReference>
<dbReference type="GO" id="GO:0016301">
    <property type="term" value="F:kinase activity"/>
    <property type="evidence" value="ECO:0007669"/>
    <property type="project" value="UniProtKB-KW"/>
</dbReference>
<dbReference type="InterPro" id="IPR003607">
    <property type="entry name" value="HD/PDEase_dom"/>
</dbReference>
<dbReference type="NCBIfam" id="TIGR00277">
    <property type="entry name" value="HDIG"/>
    <property type="match status" value="1"/>
</dbReference>
<protein>
    <submittedName>
        <fullName evidence="2">Histidine kinase</fullName>
    </submittedName>
</protein>
<evidence type="ECO:0000259" key="1">
    <source>
        <dbReference type="PROSITE" id="PS51832"/>
    </source>
</evidence>
<dbReference type="Pfam" id="PF13487">
    <property type="entry name" value="HD_5"/>
    <property type="match status" value="1"/>
</dbReference>
<name>A0A0K9GYF8_9BACI</name>
<dbReference type="SMART" id="SM00471">
    <property type="entry name" value="HDc"/>
    <property type="match status" value="1"/>
</dbReference>
<accession>A0A0K9GYF8</accession>
<dbReference type="SUPFAM" id="SSF109604">
    <property type="entry name" value="HD-domain/PDEase-like"/>
    <property type="match status" value="1"/>
</dbReference>
<evidence type="ECO:0000313" key="2">
    <source>
        <dbReference type="EMBL" id="KMY51703.1"/>
    </source>
</evidence>
<dbReference type="PANTHER" id="PTHR43155:SF2">
    <property type="entry name" value="CYCLIC DI-GMP PHOSPHODIESTERASE PA4108"/>
    <property type="match status" value="1"/>
</dbReference>
<feature type="domain" description="HD-GYP" evidence="1">
    <location>
        <begin position="113"/>
        <end position="309"/>
    </location>
</feature>
<dbReference type="OrthoDB" id="9759601at2"/>
<keyword evidence="2" id="KW-0808">Transferase</keyword>
<comment type="caution">
    <text evidence="2">The sequence shown here is derived from an EMBL/GenBank/DDBJ whole genome shotgun (WGS) entry which is preliminary data.</text>
</comment>
<dbReference type="PANTHER" id="PTHR43155">
    <property type="entry name" value="CYCLIC DI-GMP PHOSPHODIESTERASE PA4108-RELATED"/>
    <property type="match status" value="1"/>
</dbReference>
<dbReference type="Proteomes" id="UP000037146">
    <property type="component" value="Unassembled WGS sequence"/>
</dbReference>
<dbReference type="RefSeq" id="WP_049683053.1">
    <property type="nucleotide sequence ID" value="NZ_LFZW01000001.1"/>
</dbReference>
<organism evidence="2 3">
    <name type="scientific">Peribacillus loiseleuriae</name>
    <dbReference type="NCBI Taxonomy" id="1679170"/>
    <lineage>
        <taxon>Bacteria</taxon>
        <taxon>Bacillati</taxon>
        <taxon>Bacillota</taxon>
        <taxon>Bacilli</taxon>
        <taxon>Bacillales</taxon>
        <taxon>Bacillaceae</taxon>
        <taxon>Peribacillus</taxon>
    </lineage>
</organism>
<keyword evidence="3" id="KW-1185">Reference proteome</keyword>